<dbReference type="InterPro" id="IPR058240">
    <property type="entry name" value="rSAM_sf"/>
</dbReference>
<comment type="cofactor">
    <cofactor evidence="1">
        <name>[4Fe-4S] cluster</name>
        <dbReference type="ChEBI" id="CHEBI:49883"/>
    </cofactor>
</comment>
<evidence type="ECO:0000256" key="5">
    <source>
        <dbReference type="ARBA" id="ARBA00023014"/>
    </source>
</evidence>
<reference evidence="7 8" key="1">
    <citation type="journal article" date="2009" name="Environ. Microbiol.">
        <title>Genome sequence of Desulfobacterium autotrophicum HRM2, a marine sulfate reducer oxidizing organic carbon completely to carbon dioxide.</title>
        <authorList>
            <person name="Strittmatter A.W."/>
            <person name="Liesegang H."/>
            <person name="Rabus R."/>
            <person name="Decker I."/>
            <person name="Amann J."/>
            <person name="Andres S."/>
            <person name="Henne A."/>
            <person name="Fricke W.F."/>
            <person name="Martinez-Arias R."/>
            <person name="Bartels D."/>
            <person name="Goesmann A."/>
            <person name="Krause L."/>
            <person name="Puehler A."/>
            <person name="Klenk H.P."/>
            <person name="Richter M."/>
            <person name="Schuler M."/>
            <person name="Gloeckner F.O."/>
            <person name="Meyerdierks A."/>
            <person name="Gottschalk G."/>
            <person name="Amann R."/>
        </authorList>
    </citation>
    <scope>NUCLEOTIDE SEQUENCE [LARGE SCALE GENOMIC DNA]</scope>
    <source>
        <strain evidence="8">ATCC 43914 / DSM 3382 / HRM2</strain>
    </source>
</reference>
<keyword evidence="8" id="KW-1185">Reference proteome</keyword>
<dbReference type="InterPro" id="IPR013785">
    <property type="entry name" value="Aldolase_TIM"/>
</dbReference>
<dbReference type="EMBL" id="CP001087">
    <property type="protein sequence ID" value="ACN17868.1"/>
    <property type="molecule type" value="Genomic_DNA"/>
</dbReference>
<dbReference type="HOGENOM" id="CLU_067258_0_0_7"/>
<evidence type="ECO:0000256" key="1">
    <source>
        <dbReference type="ARBA" id="ARBA00001966"/>
    </source>
</evidence>
<dbReference type="GO" id="GO:0051536">
    <property type="term" value="F:iron-sulfur cluster binding"/>
    <property type="evidence" value="ECO:0007669"/>
    <property type="project" value="UniProtKB-KW"/>
</dbReference>
<evidence type="ECO:0000313" key="7">
    <source>
        <dbReference type="EMBL" id="ACN17868.1"/>
    </source>
</evidence>
<evidence type="ECO:0000256" key="3">
    <source>
        <dbReference type="ARBA" id="ARBA00022723"/>
    </source>
</evidence>
<dbReference type="AlphaFoldDB" id="C0QIC4"/>
<accession>C0QIC4</accession>
<sequence length="302" mass="33953">MRTIAFGYSTLCNLKCGHCVAKGEIPETATMDLGRARELIHEMAAAGVRGISFTAGEPLIFFNEIKALVRLCHDLNIYTRIVTNSFWASSPERASTVVKELKQNGLNQLRLSCSRWHQQGVDQQNLVHAAQGCKKNRMDYFVSFVTDFSKADDLLEDFLRANKLRFFPEPLILSGRAQAFDHGPIHTDFQANCCAMNPYITPELDMYACCDAGSNFTETRVFFLGNLAHTGVDALFEKNEQNPLFNLIRTVGISSLALFSGIRSRDIITYRKCDLCRQLLNTPATLEILEQAAGNPENRWTR</sequence>
<evidence type="ECO:0000256" key="2">
    <source>
        <dbReference type="ARBA" id="ARBA00022691"/>
    </source>
</evidence>
<keyword evidence="3" id="KW-0479">Metal-binding</keyword>
<keyword evidence="2" id="KW-0949">S-adenosyl-L-methionine</keyword>
<dbReference type="Gene3D" id="3.20.20.70">
    <property type="entry name" value="Aldolase class I"/>
    <property type="match status" value="1"/>
</dbReference>
<feature type="domain" description="Radical SAM core" evidence="6">
    <location>
        <begin position="10"/>
        <end position="112"/>
    </location>
</feature>
<name>C0QIC4_DESAH</name>
<evidence type="ECO:0000313" key="8">
    <source>
        <dbReference type="Proteomes" id="UP000000442"/>
    </source>
</evidence>
<dbReference type="InterPro" id="IPR007197">
    <property type="entry name" value="rSAM"/>
</dbReference>
<dbReference type="STRING" id="177437.HRM2_48200"/>
<dbReference type="OrthoDB" id="9810775at2"/>
<dbReference type="PANTHER" id="PTHR11228:SF34">
    <property type="entry name" value="TUNGSTEN-CONTAINING ALDEHYDE FERREDOXIN OXIDOREDUCTASE COFACTOR MODIFYING PROTEIN"/>
    <property type="match status" value="1"/>
</dbReference>
<protein>
    <submittedName>
        <fullName evidence="7">Predicted Fe-S oxidoreductase</fullName>
    </submittedName>
</protein>
<dbReference type="Proteomes" id="UP000000442">
    <property type="component" value="Chromosome"/>
</dbReference>
<evidence type="ECO:0000256" key="4">
    <source>
        <dbReference type="ARBA" id="ARBA00023004"/>
    </source>
</evidence>
<dbReference type="Pfam" id="PF04055">
    <property type="entry name" value="Radical_SAM"/>
    <property type="match status" value="1"/>
</dbReference>
<dbReference type="KEGG" id="dat:HRM2_48200"/>
<dbReference type="SFLD" id="SFLDS00029">
    <property type="entry name" value="Radical_SAM"/>
    <property type="match status" value="1"/>
</dbReference>
<dbReference type="PANTHER" id="PTHR11228">
    <property type="entry name" value="RADICAL SAM DOMAIN PROTEIN"/>
    <property type="match status" value="1"/>
</dbReference>
<dbReference type="GO" id="GO:0003824">
    <property type="term" value="F:catalytic activity"/>
    <property type="evidence" value="ECO:0007669"/>
    <property type="project" value="InterPro"/>
</dbReference>
<proteinExistence type="predicted"/>
<evidence type="ECO:0000259" key="6">
    <source>
        <dbReference type="Pfam" id="PF04055"/>
    </source>
</evidence>
<keyword evidence="4" id="KW-0408">Iron</keyword>
<organism evidence="7 8">
    <name type="scientific">Desulforapulum autotrophicum (strain ATCC 43914 / DSM 3382 / VKM B-1955 / HRM2)</name>
    <name type="common">Desulfobacterium autotrophicum</name>
    <dbReference type="NCBI Taxonomy" id="177437"/>
    <lineage>
        <taxon>Bacteria</taxon>
        <taxon>Pseudomonadati</taxon>
        <taxon>Thermodesulfobacteriota</taxon>
        <taxon>Desulfobacteria</taxon>
        <taxon>Desulfobacterales</taxon>
        <taxon>Desulfobacteraceae</taxon>
        <taxon>Desulforapulum</taxon>
    </lineage>
</organism>
<dbReference type="InterPro" id="IPR050377">
    <property type="entry name" value="Radical_SAM_PqqE_MftC-like"/>
</dbReference>
<dbReference type="CDD" id="cd01335">
    <property type="entry name" value="Radical_SAM"/>
    <property type="match status" value="1"/>
</dbReference>
<gene>
    <name evidence="7" type="ordered locus">HRM2_48200</name>
</gene>
<dbReference type="GO" id="GO:0046872">
    <property type="term" value="F:metal ion binding"/>
    <property type="evidence" value="ECO:0007669"/>
    <property type="project" value="UniProtKB-KW"/>
</dbReference>
<dbReference type="SUPFAM" id="SSF102114">
    <property type="entry name" value="Radical SAM enzymes"/>
    <property type="match status" value="1"/>
</dbReference>
<keyword evidence="5" id="KW-0411">Iron-sulfur</keyword>
<dbReference type="RefSeq" id="WP_015906576.1">
    <property type="nucleotide sequence ID" value="NC_012108.1"/>
</dbReference>
<dbReference type="eggNOG" id="COG0535">
    <property type="taxonomic scope" value="Bacteria"/>
</dbReference>